<accession>A0ACD3YBW1</accession>
<evidence type="ECO:0000313" key="1">
    <source>
        <dbReference type="EMBL" id="UNH40480.1"/>
    </source>
</evidence>
<dbReference type="EMBL" id="CP093255">
    <property type="protein sequence ID" value="UNH40480.1"/>
    <property type="molecule type" value="Genomic_DNA"/>
</dbReference>
<gene>
    <name evidence="1" type="ORF">MNY70_09825</name>
</gene>
<keyword evidence="2" id="KW-1185">Reference proteome</keyword>
<reference evidence="1" key="1">
    <citation type="submission" date="2022-03" db="EMBL/GenBank/DDBJ databases">
        <title>ESBL-producing Moellerella wisconsensis and Escherichia marmotae isolated from wild game meat.</title>
        <authorList>
            <person name="Biggel M."/>
        </authorList>
    </citation>
    <scope>NUCLEOTIDE SEQUENCE</scope>
    <source>
        <strain evidence="1">W1</strain>
    </source>
</reference>
<dbReference type="Proteomes" id="UP000829420">
    <property type="component" value="Chromosome"/>
</dbReference>
<protein>
    <submittedName>
        <fullName evidence="1">Cro/CI family transcriptional regulator</fullName>
    </submittedName>
</protein>
<proteinExistence type="predicted"/>
<name>A0ACD3YBW1_9GAMM</name>
<organism evidence="1 2">
    <name type="scientific">Moellerella wisconsensis</name>
    <dbReference type="NCBI Taxonomy" id="158849"/>
    <lineage>
        <taxon>Bacteria</taxon>
        <taxon>Pseudomonadati</taxon>
        <taxon>Pseudomonadota</taxon>
        <taxon>Gammaproteobacteria</taxon>
        <taxon>Enterobacterales</taxon>
        <taxon>Morganellaceae</taxon>
        <taxon>Moellerella</taxon>
    </lineage>
</organism>
<sequence>MKKQDVLKYFGGTTKTANALGVSKSTVSLWKETIPWKYALLIEKITNGSLLASIPTNPVLN</sequence>
<evidence type="ECO:0000313" key="2">
    <source>
        <dbReference type="Proteomes" id="UP000829420"/>
    </source>
</evidence>